<sequence length="490" mass="52059">MRRWAADPSVPRRRRVRQPVGLLPRPVRPHPPHPAHRGPGRGGVGGGGAVTPGVHALPTWVLDELAAGRGGVTAVERLRAAQHSKTLLAVRALVLLVAESGHPDEAAVQSAYQLLVSLPPADRAAALGHPPVAAWAFGTASLLRRGASAATHPGLLAAVAATAAVRTGTDADLDVPLDPGAAGHLDLPGLGTVLLPPSATRARVRVADGRARVFGAGERIDIGAGRRAGPRWRPVPRWSVAHHGLPLTLLVESRTWRHVPASDAGHRIGGTVTGVWRSRLAGAWRILVDQHRPVAAEVSAALCVLAPIPAPTDGTHSGTFHHAFGAVAMSVPPDARSAAATLAHEIQHLKLAALNDMFTLVEPGPRELFYAPWRPDPRPLEALLHGAYAHLGVAGFWRRQARMAAVPARHHAEVEFVRWTRAADDTVRVLAAQRRLTPVGRRLVDGMAGVLDRWAAEPVTPQAAVQADRLLAAHRARWEPSRTPTARTRA</sequence>
<comment type="caution">
    <text evidence="2">The sequence shown here is derived from an EMBL/GenBank/DDBJ whole genome shotgun (WGS) entry which is preliminary data.</text>
</comment>
<feature type="compositionally biased region" description="Basic residues" evidence="1">
    <location>
        <begin position="27"/>
        <end position="39"/>
    </location>
</feature>
<dbReference type="AlphaFoldDB" id="A0A2W2DEJ8"/>
<organism evidence="2 3">
    <name type="scientific">Micromonospora endophytica</name>
    <dbReference type="NCBI Taxonomy" id="515350"/>
    <lineage>
        <taxon>Bacteria</taxon>
        <taxon>Bacillati</taxon>
        <taxon>Actinomycetota</taxon>
        <taxon>Actinomycetes</taxon>
        <taxon>Micromonosporales</taxon>
        <taxon>Micromonosporaceae</taxon>
        <taxon>Micromonospora</taxon>
    </lineage>
</organism>
<feature type="compositionally biased region" description="Gly residues" evidence="1">
    <location>
        <begin position="40"/>
        <end position="50"/>
    </location>
</feature>
<evidence type="ECO:0000313" key="2">
    <source>
        <dbReference type="EMBL" id="PZF98277.1"/>
    </source>
</evidence>
<dbReference type="NCBIfam" id="TIGR04267">
    <property type="entry name" value="mod_HExxH"/>
    <property type="match status" value="1"/>
</dbReference>
<gene>
    <name evidence="2" type="ORF">C1I93_09295</name>
</gene>
<feature type="region of interest" description="Disordered" evidence="1">
    <location>
        <begin position="1"/>
        <end position="50"/>
    </location>
</feature>
<dbReference type="OrthoDB" id="796761at2"/>
<dbReference type="EMBL" id="POTX01000043">
    <property type="protein sequence ID" value="PZF98277.1"/>
    <property type="molecule type" value="Genomic_DNA"/>
</dbReference>
<evidence type="ECO:0008006" key="4">
    <source>
        <dbReference type="Google" id="ProtNLM"/>
    </source>
</evidence>
<accession>A0A2W2DEJ8</accession>
<evidence type="ECO:0000313" key="3">
    <source>
        <dbReference type="Proteomes" id="UP000248627"/>
    </source>
</evidence>
<reference evidence="2 3" key="1">
    <citation type="submission" date="2018-01" db="EMBL/GenBank/DDBJ databases">
        <title>Draft genome sequence of Jishengella endophytica.</title>
        <authorList>
            <person name="Sahin N."/>
            <person name="Ay H."/>
            <person name="Saygin H."/>
        </authorList>
    </citation>
    <scope>NUCLEOTIDE SEQUENCE [LARGE SCALE GENOMIC DNA]</scope>
    <source>
        <strain evidence="2 3">DSM 45430</strain>
    </source>
</reference>
<name>A0A2W2DEJ8_9ACTN</name>
<keyword evidence="3" id="KW-1185">Reference proteome</keyword>
<protein>
    <recommendedName>
        <fullName evidence="4">HEXXH motif-containing protein</fullName>
    </recommendedName>
</protein>
<dbReference type="Proteomes" id="UP000248627">
    <property type="component" value="Unassembled WGS sequence"/>
</dbReference>
<proteinExistence type="predicted"/>
<evidence type="ECO:0000256" key="1">
    <source>
        <dbReference type="SAM" id="MobiDB-lite"/>
    </source>
</evidence>
<dbReference type="InterPro" id="IPR026337">
    <property type="entry name" value="AKG_HExxH"/>
</dbReference>